<feature type="compositionally biased region" description="Polar residues" evidence="1">
    <location>
        <begin position="295"/>
        <end position="305"/>
    </location>
</feature>
<proteinExistence type="predicted"/>
<dbReference type="RefSeq" id="XP_020097490.1">
    <property type="nucleotide sequence ID" value="XM_020241901.1"/>
</dbReference>
<feature type="compositionally biased region" description="Polar residues" evidence="1">
    <location>
        <begin position="79"/>
        <end position="97"/>
    </location>
</feature>
<organism evidence="3">
    <name type="scientific">Ananas comosus</name>
    <name type="common">Pineapple</name>
    <name type="synonym">Ananas ananas</name>
    <dbReference type="NCBI Taxonomy" id="4615"/>
    <lineage>
        <taxon>Eukaryota</taxon>
        <taxon>Viridiplantae</taxon>
        <taxon>Streptophyta</taxon>
        <taxon>Embryophyta</taxon>
        <taxon>Tracheophyta</taxon>
        <taxon>Spermatophyta</taxon>
        <taxon>Magnoliopsida</taxon>
        <taxon>Liliopsida</taxon>
        <taxon>Poales</taxon>
        <taxon>Bromeliaceae</taxon>
        <taxon>Bromelioideae</taxon>
        <taxon>Ananas</taxon>
    </lineage>
</organism>
<feature type="compositionally biased region" description="Low complexity" evidence="1">
    <location>
        <begin position="42"/>
        <end position="51"/>
    </location>
</feature>
<reference evidence="3 4" key="2">
    <citation type="submission" date="2025-04" db="UniProtKB">
        <authorList>
            <consortium name="RefSeq"/>
        </authorList>
    </citation>
    <scope>IDENTIFICATION</scope>
    <source>
        <tissue evidence="3 4">Leaf</tissue>
    </source>
</reference>
<keyword evidence="2" id="KW-1185">Reference proteome</keyword>
<dbReference type="OrthoDB" id="676141at2759"/>
<gene>
    <name evidence="3 4 5 6" type="primary">LOC109716446</name>
</gene>
<evidence type="ECO:0000256" key="1">
    <source>
        <dbReference type="SAM" id="MobiDB-lite"/>
    </source>
</evidence>
<feature type="region of interest" description="Disordered" evidence="1">
    <location>
        <begin position="292"/>
        <end position="323"/>
    </location>
</feature>
<evidence type="ECO:0000313" key="6">
    <source>
        <dbReference type="RefSeq" id="XP_020097493.1"/>
    </source>
</evidence>
<feature type="region of interest" description="Disordered" evidence="1">
    <location>
        <begin position="238"/>
        <end position="277"/>
    </location>
</feature>
<feature type="region of interest" description="Disordered" evidence="1">
    <location>
        <begin position="1"/>
        <end position="101"/>
    </location>
</feature>
<dbReference type="AlphaFoldDB" id="A0A6P5FWS9"/>
<feature type="compositionally biased region" description="Basic and acidic residues" evidence="1">
    <location>
        <begin position="27"/>
        <end position="39"/>
    </location>
</feature>
<dbReference type="RefSeq" id="XP_020097492.1">
    <property type="nucleotide sequence ID" value="XM_020241903.1"/>
</dbReference>
<accession>A0A6P5FWS9</accession>
<dbReference type="RefSeq" id="XP_020097493.1">
    <property type="nucleotide sequence ID" value="XM_020241904.1"/>
</dbReference>
<evidence type="ECO:0000313" key="4">
    <source>
        <dbReference type="RefSeq" id="XP_020097491.1"/>
    </source>
</evidence>
<dbReference type="PANTHER" id="PTHR33673">
    <property type="entry name" value="SUPPRESSOR SRP40-LIKE PROTEIN"/>
    <property type="match status" value="1"/>
</dbReference>
<evidence type="ECO:0000313" key="5">
    <source>
        <dbReference type="RefSeq" id="XP_020097492.1"/>
    </source>
</evidence>
<feature type="compositionally biased region" description="Basic and acidic residues" evidence="1">
    <location>
        <begin position="249"/>
        <end position="259"/>
    </location>
</feature>
<dbReference type="PANTHER" id="PTHR33673:SF3">
    <property type="entry name" value="SUPPRESSOR SRP40-LIKE PROTEIN"/>
    <property type="match status" value="1"/>
</dbReference>
<dbReference type="Gramene" id="Aco009936.1.mrna1">
    <property type="protein sequence ID" value="Aco009936.1.mrna1"/>
    <property type="gene ID" value="Aco009936.1.path1"/>
</dbReference>
<dbReference type="Proteomes" id="UP000515123">
    <property type="component" value="Linkage group 10"/>
</dbReference>
<sequence length="341" mass="36402">MDSLHGHASIGHEKPHLESGANQDNNNEDKLENGPKFGKEPSWSSSSSSDSSIDEDFFQIDAVDSSKLITAKDEKPLQSGENSQLREPAVESTTKLNPESDKFVKFETNQFPSGQSTGKCNVPDPNRIPASIFTSSKGGTPMEWSVTSNESLFSIHIGKSGDLTSFCNSNLDNFSSVAALASPSPVKDVNSGSVLKKPGAAEEVKGDAMKDVLKATADGSAVKEKHTISGIYHSNSTSSISEGSVLKATGEETDAREKPSISGAPHSDSTSRISEGSVTSYRSFAFPILTMEGRSGSQKNESSVHQQAQAEQPQQSPPPTEPPISGFRKWFPCFSCCPFCC</sequence>
<feature type="compositionally biased region" description="Polar residues" evidence="1">
    <location>
        <begin position="267"/>
        <end position="277"/>
    </location>
</feature>
<dbReference type="GeneID" id="109716446"/>
<name>A0A6P5FWS9_ANACO</name>
<protein>
    <submittedName>
        <fullName evidence="3 4">Uncharacterized protein LOC109716446</fullName>
    </submittedName>
</protein>
<reference evidence="2" key="1">
    <citation type="journal article" date="2015" name="Nat. Genet.">
        <title>The pineapple genome and the evolution of CAM photosynthesis.</title>
        <authorList>
            <person name="Ming R."/>
            <person name="VanBuren R."/>
            <person name="Wai C.M."/>
            <person name="Tang H."/>
            <person name="Schatz M.C."/>
            <person name="Bowers J.E."/>
            <person name="Lyons E."/>
            <person name="Wang M.L."/>
            <person name="Chen J."/>
            <person name="Biggers E."/>
            <person name="Zhang J."/>
            <person name="Huang L."/>
            <person name="Zhang L."/>
            <person name="Miao W."/>
            <person name="Zhang J."/>
            <person name="Ye Z."/>
            <person name="Miao C."/>
            <person name="Lin Z."/>
            <person name="Wang H."/>
            <person name="Zhou H."/>
            <person name="Yim W.C."/>
            <person name="Priest H.D."/>
            <person name="Zheng C."/>
            <person name="Woodhouse M."/>
            <person name="Edger P.P."/>
            <person name="Guyot R."/>
            <person name="Guo H.B."/>
            <person name="Guo H."/>
            <person name="Zheng G."/>
            <person name="Singh R."/>
            <person name="Sharma A."/>
            <person name="Min X."/>
            <person name="Zheng Y."/>
            <person name="Lee H."/>
            <person name="Gurtowski J."/>
            <person name="Sedlazeck F.J."/>
            <person name="Harkess A."/>
            <person name="McKain M.R."/>
            <person name="Liao Z."/>
            <person name="Fang J."/>
            <person name="Liu J."/>
            <person name="Zhang X."/>
            <person name="Zhang Q."/>
            <person name="Hu W."/>
            <person name="Qin Y."/>
            <person name="Wang K."/>
            <person name="Chen L.Y."/>
            <person name="Shirley N."/>
            <person name="Lin Y.R."/>
            <person name="Liu L.Y."/>
            <person name="Hernandez A.G."/>
            <person name="Wright C.L."/>
            <person name="Bulone V."/>
            <person name="Tuskan G.A."/>
            <person name="Heath K."/>
            <person name="Zee F."/>
            <person name="Moore P.H."/>
            <person name="Sunkar R."/>
            <person name="Leebens-Mack J.H."/>
            <person name="Mockler T."/>
            <person name="Bennetzen J.L."/>
            <person name="Freeling M."/>
            <person name="Sankoff D."/>
            <person name="Paterson A.H."/>
            <person name="Zhu X."/>
            <person name="Yang X."/>
            <person name="Smith J.A."/>
            <person name="Cushman J.C."/>
            <person name="Paull R.E."/>
            <person name="Yu Q."/>
        </authorList>
    </citation>
    <scope>NUCLEOTIDE SEQUENCE [LARGE SCALE GENOMIC DNA]</scope>
    <source>
        <strain evidence="2">cv. F153</strain>
    </source>
</reference>
<evidence type="ECO:0000313" key="2">
    <source>
        <dbReference type="Proteomes" id="UP000515123"/>
    </source>
</evidence>
<evidence type="ECO:0000313" key="3">
    <source>
        <dbReference type="RefSeq" id="XP_020097490.1"/>
    </source>
</evidence>
<dbReference type="RefSeq" id="XP_020097491.1">
    <property type="nucleotide sequence ID" value="XM_020241902.1"/>
</dbReference>